<dbReference type="RefSeq" id="WP_092134858.1">
    <property type="nucleotide sequence ID" value="NZ_FNQK01000013.1"/>
</dbReference>
<reference evidence="2" key="1">
    <citation type="submission" date="2016-10" db="EMBL/GenBank/DDBJ databases">
        <authorList>
            <person name="Varghese N."/>
            <person name="Submissions S."/>
        </authorList>
    </citation>
    <scope>NUCLEOTIDE SEQUENCE [LARGE SCALE GENOMIC DNA]</scope>
    <source>
        <strain evidence="2">DSM 23842</strain>
    </source>
</reference>
<dbReference type="STRING" id="283786.SAMN04487990_11324"/>
<sequence>MKTFGILLLGLVVGVGVTYFVLKSTLSSPGNGTPAVPSGVITPAQARVLDENWTALRKVANDSAAGKPDNRSTWYALEDMENYIALTKTEQERVNGFRLYLGVKTTETDETGYTTVFIVPTEDDRGDTKDISSAKVLDMGSNGMPPQATYPQ</sequence>
<dbReference type="Proteomes" id="UP000198846">
    <property type="component" value="Unassembled WGS sequence"/>
</dbReference>
<keyword evidence="2" id="KW-1185">Reference proteome</keyword>
<proteinExistence type="predicted"/>
<name>A0A1H4B3V0_BIZPA</name>
<protein>
    <submittedName>
        <fullName evidence="1">Uncharacterized protein</fullName>
    </submittedName>
</protein>
<evidence type="ECO:0000313" key="1">
    <source>
        <dbReference type="EMBL" id="SEA42746.1"/>
    </source>
</evidence>
<gene>
    <name evidence="1" type="ORF">SAMN04487990_11324</name>
</gene>
<dbReference type="AlphaFoldDB" id="A0A1H4B3V0"/>
<organism evidence="1 2">
    <name type="scientific">Bizionia paragorgiae</name>
    <dbReference type="NCBI Taxonomy" id="283786"/>
    <lineage>
        <taxon>Bacteria</taxon>
        <taxon>Pseudomonadati</taxon>
        <taxon>Bacteroidota</taxon>
        <taxon>Flavobacteriia</taxon>
        <taxon>Flavobacteriales</taxon>
        <taxon>Flavobacteriaceae</taxon>
        <taxon>Bizionia</taxon>
    </lineage>
</organism>
<accession>A0A1H4B3V0</accession>
<dbReference type="EMBL" id="FNQK01000013">
    <property type="protein sequence ID" value="SEA42746.1"/>
    <property type="molecule type" value="Genomic_DNA"/>
</dbReference>
<evidence type="ECO:0000313" key="2">
    <source>
        <dbReference type="Proteomes" id="UP000198846"/>
    </source>
</evidence>
<dbReference type="OrthoDB" id="1440507at2"/>